<dbReference type="Proteomes" id="UP001239759">
    <property type="component" value="Unassembled WGS sequence"/>
</dbReference>
<sequence length="276" mass="29881">MRTAEAIELTADLATQQWGLFTSAQARAKGIDAVTLSRLVNKSLLTRIRHGIYAFAATLWTPELDVRVQWLALDPATMAIDRIDGSDNTAVVSHETAASLYGIGDLQNEKINFTTKKRRQTKQPEVIFHIAALADTDITYLDGLPITTIPRTVRDLLASGHEPGHVTDIIAAALQDGLVSREELSTQLAEIATSLGARENTAVALRARLNELVPLPAGEDPVVQAVVDTLEKISDSAIAAALNKLKPLEFSPDIRKNLQYSTSPRTLSASEPNGNE</sequence>
<keyword evidence="3" id="KW-1185">Reference proteome</keyword>
<evidence type="ECO:0000313" key="2">
    <source>
        <dbReference type="EMBL" id="MDK4289873.1"/>
    </source>
</evidence>
<accession>A0ABT7FVT6</accession>
<dbReference type="EMBL" id="JASNUQ010000004">
    <property type="protein sequence ID" value="MDK4289873.1"/>
    <property type="molecule type" value="Genomic_DNA"/>
</dbReference>
<evidence type="ECO:0000259" key="1">
    <source>
        <dbReference type="Pfam" id="PF13338"/>
    </source>
</evidence>
<organism evidence="2 3">
    <name type="scientific">Corynebacterium pseudodiphtheriticum</name>
    <dbReference type="NCBI Taxonomy" id="37637"/>
    <lineage>
        <taxon>Bacteria</taxon>
        <taxon>Bacillati</taxon>
        <taxon>Actinomycetota</taxon>
        <taxon>Actinomycetes</taxon>
        <taxon>Mycobacteriales</taxon>
        <taxon>Corynebacteriaceae</taxon>
        <taxon>Corynebacterium</taxon>
    </lineage>
</organism>
<protein>
    <submittedName>
        <fullName evidence="2">Type IV toxin-antitoxin system AbiEi family antitoxin domain-containing protein</fullName>
    </submittedName>
</protein>
<proteinExistence type="predicted"/>
<name>A0ABT7FVT6_9CORY</name>
<dbReference type="Pfam" id="PF13338">
    <property type="entry name" value="AbiEi_4"/>
    <property type="match status" value="1"/>
</dbReference>
<dbReference type="InterPro" id="IPR025159">
    <property type="entry name" value="AbiEi_N"/>
</dbReference>
<gene>
    <name evidence="2" type="ORF">QPX23_03870</name>
</gene>
<reference evidence="2 3" key="1">
    <citation type="submission" date="2023-05" db="EMBL/GenBank/DDBJ databases">
        <title>Metabolic capabilities are highly conserved among human nasal-associated Corynebacterium species in pangenomic analyses.</title>
        <authorList>
            <person name="Tran T.H."/>
            <person name="Roberts A.Q."/>
            <person name="Escapa I.F."/>
            <person name="Gao W."/>
            <person name="Conlan S."/>
            <person name="Kong H."/>
            <person name="Segre J.A."/>
            <person name="Kelly M.S."/>
            <person name="Lemon K.P."/>
        </authorList>
    </citation>
    <scope>NUCLEOTIDE SEQUENCE [LARGE SCALE GENOMIC DNA]</scope>
    <source>
        <strain evidence="2 3">KPL3772</strain>
    </source>
</reference>
<comment type="caution">
    <text evidence="2">The sequence shown here is derived from an EMBL/GenBank/DDBJ whole genome shotgun (WGS) entry which is preliminary data.</text>
</comment>
<dbReference type="RefSeq" id="WP_284587696.1">
    <property type="nucleotide sequence ID" value="NZ_JASNUQ010000004.1"/>
</dbReference>
<evidence type="ECO:0000313" key="3">
    <source>
        <dbReference type="Proteomes" id="UP001239759"/>
    </source>
</evidence>
<feature type="domain" description="AbiEi antitoxin N-terminal" evidence="1">
    <location>
        <begin position="11"/>
        <end position="56"/>
    </location>
</feature>